<proteinExistence type="inferred from homology"/>
<evidence type="ECO:0000256" key="1">
    <source>
        <dbReference type="ARBA" id="ARBA00001971"/>
    </source>
</evidence>
<protein>
    <submittedName>
        <fullName evidence="7">Uncharacterized protein</fullName>
    </submittedName>
</protein>
<dbReference type="Proteomes" id="UP000054018">
    <property type="component" value="Unassembled WGS sequence"/>
</dbReference>
<sequence>MDISSTNYILAAAIGATVPAVTLRLSTEGVKQAANDQQSAEVDSLIGPEINSNRYHISVARTHLTLNLGLYYPDIEDEVHTAFEELLIDNGAIDELLSFTTDTDTADSVEERSSSGNRTGDRMQIQQHLGSSSAHRFAWIDLNSRFAAVTTDANLFDIFPKFLVLLVSKKLPNFAAGIARAAHHLNPIIKECFRCAGEHEEDWMVDRRETGVFDQAVDPACVNNHQLCLDTYTSFPPSRSTTNTFSRALYNLAAYPQYVGPLREEIDAVIREHGWAKKAIALTRKAFW</sequence>
<evidence type="ECO:0000256" key="5">
    <source>
        <dbReference type="ARBA" id="ARBA00023004"/>
    </source>
</evidence>
<reference evidence="7 8" key="1">
    <citation type="submission" date="2014-04" db="EMBL/GenBank/DDBJ databases">
        <authorList>
            <consortium name="DOE Joint Genome Institute"/>
            <person name="Kuo A."/>
            <person name="Kohler A."/>
            <person name="Costa M.D."/>
            <person name="Nagy L.G."/>
            <person name="Floudas D."/>
            <person name="Copeland A."/>
            <person name="Barry K.W."/>
            <person name="Cichocki N."/>
            <person name="Veneault-Fourrey C."/>
            <person name="LaButti K."/>
            <person name="Lindquist E.A."/>
            <person name="Lipzen A."/>
            <person name="Lundell T."/>
            <person name="Morin E."/>
            <person name="Murat C."/>
            <person name="Sun H."/>
            <person name="Tunlid A."/>
            <person name="Henrissat B."/>
            <person name="Grigoriev I.V."/>
            <person name="Hibbett D.S."/>
            <person name="Martin F."/>
            <person name="Nordberg H.P."/>
            <person name="Cantor M.N."/>
            <person name="Hua S.X."/>
        </authorList>
    </citation>
    <scope>NUCLEOTIDE SEQUENCE [LARGE SCALE GENOMIC DNA]</scope>
    <source>
        <strain evidence="7 8">441</strain>
    </source>
</reference>
<evidence type="ECO:0000313" key="7">
    <source>
        <dbReference type="EMBL" id="KIK11390.1"/>
    </source>
</evidence>
<keyword evidence="8" id="KW-1185">Reference proteome</keyword>
<dbReference type="GO" id="GO:0004497">
    <property type="term" value="F:monooxygenase activity"/>
    <property type="evidence" value="ECO:0007669"/>
    <property type="project" value="UniProtKB-KW"/>
</dbReference>
<reference evidence="8" key="2">
    <citation type="submission" date="2015-01" db="EMBL/GenBank/DDBJ databases">
        <title>Evolutionary Origins and Diversification of the Mycorrhizal Mutualists.</title>
        <authorList>
            <consortium name="DOE Joint Genome Institute"/>
            <consortium name="Mycorrhizal Genomics Consortium"/>
            <person name="Kohler A."/>
            <person name="Kuo A."/>
            <person name="Nagy L.G."/>
            <person name="Floudas D."/>
            <person name="Copeland A."/>
            <person name="Barry K.W."/>
            <person name="Cichocki N."/>
            <person name="Veneault-Fourrey C."/>
            <person name="LaButti K."/>
            <person name="Lindquist E.A."/>
            <person name="Lipzen A."/>
            <person name="Lundell T."/>
            <person name="Morin E."/>
            <person name="Murat C."/>
            <person name="Riley R."/>
            <person name="Ohm R."/>
            <person name="Sun H."/>
            <person name="Tunlid A."/>
            <person name="Henrissat B."/>
            <person name="Grigoriev I.V."/>
            <person name="Hibbett D.S."/>
            <person name="Martin F."/>
        </authorList>
    </citation>
    <scope>NUCLEOTIDE SEQUENCE [LARGE SCALE GENOMIC DNA]</scope>
    <source>
        <strain evidence="8">441</strain>
    </source>
</reference>
<dbReference type="Gene3D" id="1.10.630.10">
    <property type="entry name" value="Cytochrome P450"/>
    <property type="match status" value="1"/>
</dbReference>
<evidence type="ECO:0000256" key="3">
    <source>
        <dbReference type="ARBA" id="ARBA00022723"/>
    </source>
</evidence>
<dbReference type="PANTHER" id="PTHR46206">
    <property type="entry name" value="CYTOCHROME P450"/>
    <property type="match status" value="1"/>
</dbReference>
<keyword evidence="4" id="KW-0560">Oxidoreductase</keyword>
<dbReference type="HOGENOM" id="CLU_084278_0_0_1"/>
<dbReference type="SUPFAM" id="SSF48264">
    <property type="entry name" value="Cytochrome P450"/>
    <property type="match status" value="1"/>
</dbReference>
<evidence type="ECO:0000313" key="8">
    <source>
        <dbReference type="Proteomes" id="UP000054018"/>
    </source>
</evidence>
<evidence type="ECO:0000256" key="2">
    <source>
        <dbReference type="ARBA" id="ARBA00010617"/>
    </source>
</evidence>
<dbReference type="AlphaFoldDB" id="A0A0C9XGF8"/>
<comment type="similarity">
    <text evidence="2">Belongs to the cytochrome P450 family.</text>
</comment>
<organism evidence="7 8">
    <name type="scientific">Pisolithus microcarpus 441</name>
    <dbReference type="NCBI Taxonomy" id="765257"/>
    <lineage>
        <taxon>Eukaryota</taxon>
        <taxon>Fungi</taxon>
        <taxon>Dikarya</taxon>
        <taxon>Basidiomycota</taxon>
        <taxon>Agaricomycotina</taxon>
        <taxon>Agaricomycetes</taxon>
        <taxon>Agaricomycetidae</taxon>
        <taxon>Boletales</taxon>
        <taxon>Sclerodermatineae</taxon>
        <taxon>Pisolithaceae</taxon>
        <taxon>Pisolithus</taxon>
    </lineage>
</organism>
<evidence type="ECO:0000256" key="4">
    <source>
        <dbReference type="ARBA" id="ARBA00023002"/>
    </source>
</evidence>
<dbReference type="PANTHER" id="PTHR46206:SF6">
    <property type="entry name" value="CYTOCHROME P450 MONOOXYGENASE AN1598-RELATED"/>
    <property type="match status" value="1"/>
</dbReference>
<dbReference type="EMBL" id="KN834227">
    <property type="protein sequence ID" value="KIK11390.1"/>
    <property type="molecule type" value="Genomic_DNA"/>
</dbReference>
<dbReference type="GO" id="GO:0005506">
    <property type="term" value="F:iron ion binding"/>
    <property type="evidence" value="ECO:0007669"/>
    <property type="project" value="InterPro"/>
</dbReference>
<comment type="cofactor">
    <cofactor evidence="1">
        <name>heme</name>
        <dbReference type="ChEBI" id="CHEBI:30413"/>
    </cofactor>
</comment>
<keyword evidence="5" id="KW-0408">Iron</keyword>
<gene>
    <name evidence="7" type="ORF">PISMIDRAFT_19557</name>
</gene>
<dbReference type="GO" id="GO:0020037">
    <property type="term" value="F:heme binding"/>
    <property type="evidence" value="ECO:0007669"/>
    <property type="project" value="InterPro"/>
</dbReference>
<accession>A0A0C9XGF8</accession>
<name>A0A0C9XGF8_9AGAM</name>
<dbReference type="STRING" id="765257.A0A0C9XGF8"/>
<keyword evidence="6" id="KW-0503">Monooxygenase</keyword>
<dbReference type="InterPro" id="IPR036396">
    <property type="entry name" value="Cyt_P450_sf"/>
</dbReference>
<evidence type="ECO:0000256" key="6">
    <source>
        <dbReference type="ARBA" id="ARBA00023033"/>
    </source>
</evidence>
<dbReference type="OrthoDB" id="1844152at2759"/>
<dbReference type="GO" id="GO:0016705">
    <property type="term" value="F:oxidoreductase activity, acting on paired donors, with incorporation or reduction of molecular oxygen"/>
    <property type="evidence" value="ECO:0007669"/>
    <property type="project" value="InterPro"/>
</dbReference>
<keyword evidence="3" id="KW-0479">Metal-binding</keyword>